<feature type="transmembrane region" description="Helical" evidence="5">
    <location>
        <begin position="280"/>
        <end position="299"/>
    </location>
</feature>
<evidence type="ECO:0000256" key="5">
    <source>
        <dbReference type="SAM" id="Phobius"/>
    </source>
</evidence>
<dbReference type="PANTHER" id="PTHR11040">
    <property type="entry name" value="ZINC/IRON TRANSPORTER"/>
    <property type="match status" value="1"/>
</dbReference>
<feature type="transmembrane region" description="Helical" evidence="5">
    <location>
        <begin position="245"/>
        <end position="268"/>
    </location>
</feature>
<dbReference type="Pfam" id="PF02535">
    <property type="entry name" value="Zip"/>
    <property type="match status" value="1"/>
</dbReference>
<evidence type="ECO:0000313" key="7">
    <source>
        <dbReference type="WBParaSite" id="SMUV_0000676501-mRNA-1"/>
    </source>
</evidence>
<comment type="subcellular location">
    <subcellularLocation>
        <location evidence="1">Membrane</location>
        <topology evidence="1">Multi-pass membrane protein</topology>
    </subcellularLocation>
</comment>
<feature type="transmembrane region" description="Helical" evidence="5">
    <location>
        <begin position="211"/>
        <end position="233"/>
    </location>
</feature>
<feature type="transmembrane region" description="Helical" evidence="5">
    <location>
        <begin position="35"/>
        <end position="56"/>
    </location>
</feature>
<protein>
    <submittedName>
        <fullName evidence="7">Zinc transporter ZIP3</fullName>
    </submittedName>
</protein>
<name>A0A0N5AQ20_9BILA</name>
<dbReference type="GO" id="GO:0005385">
    <property type="term" value="F:zinc ion transmembrane transporter activity"/>
    <property type="evidence" value="ECO:0007669"/>
    <property type="project" value="TreeGrafter"/>
</dbReference>
<keyword evidence="6" id="KW-1185">Reference proteome</keyword>
<dbReference type="AlphaFoldDB" id="A0A0N5AQ20"/>
<dbReference type="STRING" id="451379.A0A0N5AQ20"/>
<dbReference type="WBParaSite" id="SMUV_0000676501-mRNA-1">
    <property type="protein sequence ID" value="SMUV_0000676501-mRNA-1"/>
    <property type="gene ID" value="SMUV_0000676501"/>
</dbReference>
<keyword evidence="4 5" id="KW-0472">Membrane</keyword>
<dbReference type="PANTHER" id="PTHR11040:SF76">
    <property type="entry name" value="ZINC TRANSPORTER ZIP3"/>
    <property type="match status" value="1"/>
</dbReference>
<feature type="transmembrane region" description="Helical" evidence="5">
    <location>
        <begin position="76"/>
        <end position="93"/>
    </location>
</feature>
<evidence type="ECO:0000256" key="3">
    <source>
        <dbReference type="ARBA" id="ARBA00022989"/>
    </source>
</evidence>
<evidence type="ECO:0000256" key="1">
    <source>
        <dbReference type="ARBA" id="ARBA00004141"/>
    </source>
</evidence>
<dbReference type="GO" id="GO:0005886">
    <property type="term" value="C:plasma membrane"/>
    <property type="evidence" value="ECO:0007669"/>
    <property type="project" value="TreeGrafter"/>
</dbReference>
<proteinExistence type="predicted"/>
<evidence type="ECO:0000256" key="2">
    <source>
        <dbReference type="ARBA" id="ARBA00022692"/>
    </source>
</evidence>
<sequence>MAVIALVAGLLPLKVYDYAKRYQSNNNGSTLATRILSMFSCLSGGVFLGVCLLDLLPFASETFEKVKSATNSDIEYPIAELITGIGFFFVYFVEEMSMKFCSGHTASDLDIEPYCSECSQCQNAREIEVGTNFADNNNSKKRSESELSQKVRTRSVLSSKIRSSSILLNARQEIGEYQSGADDVVRSITFVIAFTFHSTLEGFAFGVQTTFVSVSTLFFGIIVHKAIVAFSIGMRLVRCHSERRYFILFLVTFVALTAPIGGSIGIVIQNSEIKETPKNIVSMILTSIALGTFLYITFFEVKTFLCCFYN</sequence>
<evidence type="ECO:0000313" key="6">
    <source>
        <dbReference type="Proteomes" id="UP000046393"/>
    </source>
</evidence>
<dbReference type="InterPro" id="IPR003689">
    <property type="entry name" value="ZIP"/>
</dbReference>
<organism evidence="6 7">
    <name type="scientific">Syphacia muris</name>
    <dbReference type="NCBI Taxonomy" id="451379"/>
    <lineage>
        <taxon>Eukaryota</taxon>
        <taxon>Metazoa</taxon>
        <taxon>Ecdysozoa</taxon>
        <taxon>Nematoda</taxon>
        <taxon>Chromadorea</taxon>
        <taxon>Rhabditida</taxon>
        <taxon>Spirurina</taxon>
        <taxon>Oxyuridomorpha</taxon>
        <taxon>Oxyuroidea</taxon>
        <taxon>Oxyuridae</taxon>
        <taxon>Syphacia</taxon>
    </lineage>
</organism>
<evidence type="ECO:0000256" key="4">
    <source>
        <dbReference type="ARBA" id="ARBA00023136"/>
    </source>
</evidence>
<keyword evidence="3 5" id="KW-1133">Transmembrane helix</keyword>
<dbReference type="Proteomes" id="UP000046393">
    <property type="component" value="Unplaced"/>
</dbReference>
<accession>A0A0N5AQ20</accession>
<keyword evidence="2 5" id="KW-0812">Transmembrane</keyword>
<reference evidence="7" key="1">
    <citation type="submission" date="2017-02" db="UniProtKB">
        <authorList>
            <consortium name="WormBaseParasite"/>
        </authorList>
    </citation>
    <scope>IDENTIFICATION</scope>
</reference>